<evidence type="ECO:0000313" key="1">
    <source>
        <dbReference type="EMBL" id="SJZ54580.1"/>
    </source>
</evidence>
<evidence type="ECO:0000313" key="2">
    <source>
        <dbReference type="Proteomes" id="UP000191153"/>
    </source>
</evidence>
<dbReference type="InterPro" id="IPR036709">
    <property type="entry name" value="Autotransporte_beta_dom_sf"/>
</dbReference>
<organism evidence="1 2">
    <name type="scientific">Cetobacterium ceti</name>
    <dbReference type="NCBI Taxonomy" id="180163"/>
    <lineage>
        <taxon>Bacteria</taxon>
        <taxon>Fusobacteriati</taxon>
        <taxon>Fusobacteriota</taxon>
        <taxon>Fusobacteriia</taxon>
        <taxon>Fusobacteriales</taxon>
        <taxon>Fusobacteriaceae</taxon>
        <taxon>Cetobacterium</taxon>
    </lineage>
</organism>
<evidence type="ECO:0008006" key="3">
    <source>
        <dbReference type="Google" id="ProtNLM"/>
    </source>
</evidence>
<keyword evidence="2" id="KW-1185">Reference proteome</keyword>
<name>A0A1T4LIP1_9FUSO</name>
<dbReference type="SUPFAM" id="SSF103515">
    <property type="entry name" value="Autotransporter"/>
    <property type="match status" value="1"/>
</dbReference>
<proteinExistence type="predicted"/>
<gene>
    <name evidence="1" type="ORF">SAMN02745174_00871</name>
</gene>
<sequence>MYIFVLLFFLIIDNSSFGKYRNDILFESDTEAPIIVAPDENDAFFEEIITPKKTNIVIDNINKNKLIESTEANYSLKNILEKEIDRAIETKPKDLINNSTIIPLENTATSKRINTVKFLNNNILDTISTATSQEDIRYFGGYENLKVYNTENNNNYISTGYFAMDKAIDFSNNYRIGGSIGVASMDFKNSNNFKEDGHLYLGSLYGLYSKRDLVFLSSINLGKDSLENKYNEKISSGSLYGFNNEIRKKYYEGNYYLGPRARFNMNLLKEENENNLDSSYTSFEGSIGFFAGQNSLKLINSNLGWEVGTNLYSEFGDPENSTYSQTNYGDIGFKLFGNIYSVGVYGEYKQILTETNSDWVSSAGVKYIF</sequence>
<protein>
    <recommendedName>
        <fullName evidence="3">Autotransporter beta-domain-containing protein</fullName>
    </recommendedName>
</protein>
<reference evidence="1 2" key="1">
    <citation type="submission" date="2017-02" db="EMBL/GenBank/DDBJ databases">
        <authorList>
            <person name="Peterson S.W."/>
        </authorList>
    </citation>
    <scope>NUCLEOTIDE SEQUENCE [LARGE SCALE GENOMIC DNA]</scope>
    <source>
        <strain evidence="1 2">ATCC 700028</strain>
    </source>
</reference>
<dbReference type="Proteomes" id="UP000191153">
    <property type="component" value="Unassembled WGS sequence"/>
</dbReference>
<accession>A0A1T4LIP1</accession>
<dbReference type="RefSeq" id="WP_078693401.1">
    <property type="nucleotide sequence ID" value="NZ_FUWX01000006.1"/>
</dbReference>
<dbReference type="EMBL" id="FUWX01000006">
    <property type="protein sequence ID" value="SJZ54580.1"/>
    <property type="molecule type" value="Genomic_DNA"/>
</dbReference>
<dbReference type="AlphaFoldDB" id="A0A1T4LIP1"/>